<proteinExistence type="predicted"/>
<dbReference type="Pfam" id="PF26534">
    <property type="entry name" value="NTF2_7"/>
    <property type="match status" value="1"/>
</dbReference>
<dbReference type="InterPro" id="IPR058645">
    <property type="entry name" value="NTF2-like_dom_7"/>
</dbReference>
<organism evidence="3 4">
    <name type="scientific">Lithohypha guttulata</name>
    <dbReference type="NCBI Taxonomy" id="1690604"/>
    <lineage>
        <taxon>Eukaryota</taxon>
        <taxon>Fungi</taxon>
        <taxon>Dikarya</taxon>
        <taxon>Ascomycota</taxon>
        <taxon>Pezizomycotina</taxon>
        <taxon>Eurotiomycetes</taxon>
        <taxon>Chaetothyriomycetidae</taxon>
        <taxon>Chaetothyriales</taxon>
        <taxon>Trichomeriaceae</taxon>
        <taxon>Lithohypha</taxon>
    </lineage>
</organism>
<evidence type="ECO:0000259" key="2">
    <source>
        <dbReference type="Pfam" id="PF26534"/>
    </source>
</evidence>
<keyword evidence="4" id="KW-1185">Reference proteome</keyword>
<evidence type="ECO:0000313" key="4">
    <source>
        <dbReference type="Proteomes" id="UP001345013"/>
    </source>
</evidence>
<feature type="signal peptide" evidence="1">
    <location>
        <begin position="1"/>
        <end position="18"/>
    </location>
</feature>
<keyword evidence="1" id="KW-0732">Signal</keyword>
<reference evidence="3 4" key="1">
    <citation type="submission" date="2023-08" db="EMBL/GenBank/DDBJ databases">
        <title>Black Yeasts Isolated from many extreme environments.</title>
        <authorList>
            <person name="Coleine C."/>
            <person name="Stajich J.E."/>
            <person name="Selbmann L."/>
        </authorList>
    </citation>
    <scope>NUCLEOTIDE SEQUENCE [LARGE SCALE GENOMIC DNA]</scope>
    <source>
        <strain evidence="3 4">CCFEE 5885</strain>
    </source>
</reference>
<name>A0ABR0K1J1_9EURO</name>
<evidence type="ECO:0000256" key="1">
    <source>
        <dbReference type="SAM" id="SignalP"/>
    </source>
</evidence>
<feature type="chain" id="PRO_5045318303" description="NTF2-like domain-containing protein" evidence="1">
    <location>
        <begin position="19"/>
        <end position="181"/>
    </location>
</feature>
<comment type="caution">
    <text evidence="3">The sequence shown here is derived from an EMBL/GenBank/DDBJ whole genome shotgun (WGS) entry which is preliminary data.</text>
</comment>
<sequence length="181" mass="19198">MLQSIIFSLPLLVANAVASPTWGPWKGKGQAACLSDSTVNTIIDSYTYLLENPQGADFNTTAGALLSDSFFVSSDSINTLINANGGKLPLGVNAYPSKQAFIAGQAQTPAIPQVATLGYFYSCNQIAWRWNGTGIGRNTYEVKGIITFDVNVASSQVDAVYSEFNSAAWLANIGNPECKSA</sequence>
<evidence type="ECO:0000313" key="3">
    <source>
        <dbReference type="EMBL" id="KAK5082594.1"/>
    </source>
</evidence>
<feature type="domain" description="NTF2-like" evidence="2">
    <location>
        <begin position="33"/>
        <end position="175"/>
    </location>
</feature>
<gene>
    <name evidence="3" type="ORF">LTR24_007900</name>
</gene>
<protein>
    <recommendedName>
        <fullName evidence="2">NTF2-like domain-containing protein</fullName>
    </recommendedName>
</protein>
<dbReference type="EMBL" id="JAVRRG010000126">
    <property type="protein sequence ID" value="KAK5082594.1"/>
    <property type="molecule type" value="Genomic_DNA"/>
</dbReference>
<accession>A0ABR0K1J1</accession>
<dbReference type="Proteomes" id="UP001345013">
    <property type="component" value="Unassembled WGS sequence"/>
</dbReference>